<keyword evidence="4" id="KW-1133">Transmembrane helix</keyword>
<dbReference type="STRING" id="47853.TK50_08515"/>
<dbReference type="InterPro" id="IPR041916">
    <property type="entry name" value="Anti_sigma_zinc_sf"/>
</dbReference>
<dbReference type="EMBL" id="FMCT01000003">
    <property type="protein sequence ID" value="SCE91604.1"/>
    <property type="molecule type" value="Genomic_DNA"/>
</dbReference>
<evidence type="ECO:0000256" key="4">
    <source>
        <dbReference type="SAM" id="Phobius"/>
    </source>
</evidence>
<dbReference type="Proteomes" id="UP000183585">
    <property type="component" value="Unassembled WGS sequence"/>
</dbReference>
<keyword evidence="2" id="KW-0804">Transcription</keyword>
<keyword evidence="4" id="KW-0812">Transmembrane</keyword>
<accession>A0A1C4W5Z6</accession>
<feature type="transmembrane region" description="Helical" evidence="4">
    <location>
        <begin position="121"/>
        <end position="143"/>
    </location>
</feature>
<dbReference type="Gene3D" id="1.10.10.1320">
    <property type="entry name" value="Anti-sigma factor, zinc-finger domain"/>
    <property type="match status" value="1"/>
</dbReference>
<protein>
    <submittedName>
        <fullName evidence="5">Anti-sigma-K factor rskA</fullName>
    </submittedName>
</protein>
<proteinExistence type="predicted"/>
<dbReference type="AlphaFoldDB" id="A0A1C4W5Z6"/>
<feature type="region of interest" description="Disordered" evidence="3">
    <location>
        <begin position="81"/>
        <end position="113"/>
    </location>
</feature>
<evidence type="ECO:0000313" key="5">
    <source>
        <dbReference type="EMBL" id="SCE91604.1"/>
    </source>
</evidence>
<organism evidence="5 6">
    <name type="scientific">Micromonospora carbonacea</name>
    <dbReference type="NCBI Taxonomy" id="47853"/>
    <lineage>
        <taxon>Bacteria</taxon>
        <taxon>Bacillati</taxon>
        <taxon>Actinomycetota</taxon>
        <taxon>Actinomycetes</taxon>
        <taxon>Micromonosporales</taxon>
        <taxon>Micromonosporaceae</taxon>
        <taxon>Micromonospora</taxon>
    </lineage>
</organism>
<evidence type="ECO:0000256" key="2">
    <source>
        <dbReference type="ARBA" id="ARBA00023163"/>
    </source>
</evidence>
<name>A0A1C4W5Z6_9ACTN</name>
<keyword evidence="4" id="KW-0472">Membrane</keyword>
<sequence length="265" mass="27379">MQHLDHDRLVFLALGESEADDGEARHLDACAHCRAEVDALRHVAGLGAGTQGLGDLPDPPEHVWQGIVAQVAAAEALPSLGDRRAAGPPATAPTPGSGAGAESGASRLGRAGGRRRRLPRWAVTAVTAAAAAAVGVAGTFAVLSGRADEPRAPERVVLASGTLSAYGTTPRDANGDARVFTDNQLHLHVANLPAVPGYYEVWLIDPATMRMFSVGVLNSGTGDALLPLPPNVDLRTYSVVDVSAEQYDNKPAHSGDSLLRGTLTG</sequence>
<keyword evidence="1" id="KW-0805">Transcription regulation</keyword>
<keyword evidence="6" id="KW-1185">Reference proteome</keyword>
<feature type="compositionally biased region" description="Low complexity" evidence="3">
    <location>
        <begin position="86"/>
        <end position="109"/>
    </location>
</feature>
<dbReference type="RefSeq" id="WP_074473734.1">
    <property type="nucleotide sequence ID" value="NZ_FMCT01000003.1"/>
</dbReference>
<evidence type="ECO:0000313" key="6">
    <source>
        <dbReference type="Proteomes" id="UP000183585"/>
    </source>
</evidence>
<gene>
    <name evidence="5" type="ORF">GA0070563_103144</name>
</gene>
<evidence type="ECO:0000256" key="1">
    <source>
        <dbReference type="ARBA" id="ARBA00023015"/>
    </source>
</evidence>
<dbReference type="GO" id="GO:0005886">
    <property type="term" value="C:plasma membrane"/>
    <property type="evidence" value="ECO:0007669"/>
    <property type="project" value="InterPro"/>
</dbReference>
<evidence type="ECO:0000256" key="3">
    <source>
        <dbReference type="SAM" id="MobiDB-lite"/>
    </source>
</evidence>
<reference evidence="6" key="1">
    <citation type="submission" date="2016-06" db="EMBL/GenBank/DDBJ databases">
        <authorList>
            <person name="Varghese N."/>
            <person name="Submissions Spin"/>
        </authorList>
    </citation>
    <scope>NUCLEOTIDE SEQUENCE [LARGE SCALE GENOMIC DNA]</scope>
    <source>
        <strain evidence="6">DSM 43168</strain>
    </source>
</reference>